<keyword evidence="6" id="KW-1185">Reference proteome</keyword>
<dbReference type="InterPro" id="IPR006530">
    <property type="entry name" value="YD"/>
</dbReference>
<dbReference type="SUPFAM" id="SSF51294">
    <property type="entry name" value="Hedgehog/intein (Hint) domain"/>
    <property type="match status" value="1"/>
</dbReference>
<dbReference type="SMART" id="SM00306">
    <property type="entry name" value="HintN"/>
    <property type="match status" value="1"/>
</dbReference>
<feature type="signal peptide" evidence="3">
    <location>
        <begin position="1"/>
        <end position="31"/>
    </location>
</feature>
<proteinExistence type="predicted"/>
<dbReference type="Pfam" id="PF25023">
    <property type="entry name" value="TEN_YD-shell"/>
    <property type="match status" value="1"/>
</dbReference>
<dbReference type="RefSeq" id="WP_248635744.1">
    <property type="nucleotide sequence ID" value="NZ_JALPTH010000022.1"/>
</dbReference>
<feature type="region of interest" description="Disordered" evidence="2">
    <location>
        <begin position="2267"/>
        <end position="2324"/>
    </location>
</feature>
<feature type="compositionally biased region" description="Basic and acidic residues" evidence="2">
    <location>
        <begin position="2306"/>
        <end position="2324"/>
    </location>
</feature>
<accession>A0ABT0IF28</accession>
<evidence type="ECO:0000256" key="2">
    <source>
        <dbReference type="SAM" id="MobiDB-lite"/>
    </source>
</evidence>
<dbReference type="PROSITE" id="PS50817">
    <property type="entry name" value="INTEIN_N_TER"/>
    <property type="match status" value="1"/>
</dbReference>
<dbReference type="InterPro" id="IPR050708">
    <property type="entry name" value="T6SS_VgrG/RHS"/>
</dbReference>
<evidence type="ECO:0000256" key="1">
    <source>
        <dbReference type="ARBA" id="ARBA00022737"/>
    </source>
</evidence>
<dbReference type="PANTHER" id="PTHR32305:SF17">
    <property type="entry name" value="TRNA NUCLEASE WAPA"/>
    <property type="match status" value="1"/>
</dbReference>
<reference evidence="5 6" key="1">
    <citation type="submission" date="2022-04" db="EMBL/GenBank/DDBJ databases">
        <title>Streptomyces sp. nov. LCR6-01 isolated from Lichen of Dirinaria sp.</title>
        <authorList>
            <person name="Kanchanasin P."/>
            <person name="Tanasupawat S."/>
            <person name="Phongsopitanun W."/>
        </authorList>
    </citation>
    <scope>NUCLEOTIDE SEQUENCE [LARGE SCALE GENOMIC DNA]</scope>
    <source>
        <strain evidence="5 6">LCR6-01</strain>
    </source>
</reference>
<comment type="caution">
    <text evidence="5">The sequence shown here is derived from an EMBL/GenBank/DDBJ whole genome shotgun (WGS) entry which is preliminary data.</text>
</comment>
<evidence type="ECO:0000256" key="3">
    <source>
        <dbReference type="SAM" id="SignalP"/>
    </source>
</evidence>
<dbReference type="Pfam" id="PF05593">
    <property type="entry name" value="RHS_repeat"/>
    <property type="match status" value="1"/>
</dbReference>
<dbReference type="InterPro" id="IPR031325">
    <property type="entry name" value="RHS_repeat"/>
</dbReference>
<dbReference type="EMBL" id="JALPTH010000022">
    <property type="protein sequence ID" value="MCK8679924.1"/>
    <property type="molecule type" value="Genomic_DNA"/>
</dbReference>
<name>A0ABT0IF28_9ACTN</name>
<feature type="region of interest" description="Disordered" evidence="2">
    <location>
        <begin position="1008"/>
        <end position="1027"/>
    </location>
</feature>
<evidence type="ECO:0000313" key="5">
    <source>
        <dbReference type="EMBL" id="MCK8679924.1"/>
    </source>
</evidence>
<dbReference type="InterPro" id="IPR003587">
    <property type="entry name" value="Hint_dom_N"/>
</dbReference>
<dbReference type="NCBIfam" id="TIGR03696">
    <property type="entry name" value="Rhs_assc_core"/>
    <property type="match status" value="1"/>
</dbReference>
<dbReference type="Pfam" id="PF07591">
    <property type="entry name" value="PT-HINT"/>
    <property type="match status" value="1"/>
</dbReference>
<keyword evidence="3" id="KW-0732">Signal</keyword>
<dbReference type="PANTHER" id="PTHR32305">
    <property type="match status" value="1"/>
</dbReference>
<evidence type="ECO:0000313" key="6">
    <source>
        <dbReference type="Proteomes" id="UP001522868"/>
    </source>
</evidence>
<dbReference type="Gene3D" id="2.180.10.10">
    <property type="entry name" value="RHS repeat-associated core"/>
    <property type="match status" value="1"/>
</dbReference>
<evidence type="ECO:0000259" key="4">
    <source>
        <dbReference type="SMART" id="SM00306"/>
    </source>
</evidence>
<dbReference type="InterPro" id="IPR036844">
    <property type="entry name" value="Hint_dom_sf"/>
</dbReference>
<organism evidence="5 6">
    <name type="scientific">Streptomyces lichenis</name>
    <dbReference type="NCBI Taxonomy" id="2306967"/>
    <lineage>
        <taxon>Bacteria</taxon>
        <taxon>Bacillati</taxon>
        <taxon>Actinomycetota</taxon>
        <taxon>Actinomycetes</taxon>
        <taxon>Kitasatosporales</taxon>
        <taxon>Streptomycetaceae</taxon>
        <taxon>Streptomyces</taxon>
    </lineage>
</organism>
<dbReference type="InterPro" id="IPR056823">
    <property type="entry name" value="TEN-like_YD-shell"/>
</dbReference>
<dbReference type="InterPro" id="IPR022385">
    <property type="entry name" value="Rhs_assc_core"/>
</dbReference>
<sequence length="2324" mass="249201">MSLRQSRRRPAARRITLTLLLTTALSVPALPAPPVSVAVAAERPGRPDVPGLQPTRVHPVTSPQATAARAKVAKEKAVNRRLVESARAERQAAAWPKASSRTVDVTAAPEGGALVRVRAAKRAASSRQSRPVAGGTADIRVLDQKTARRAGVTGVLFTVAADRPGPADITVDYSSFASAIGGNWSTRLGLVTLPACALTTPQAARCRTTTPQVSDNDVHAQKVTTRTGVSGSSAAPTVMAVMAAPGGSSGAGAGDFKATPLAASAAWEAGSSSGGFSWSYPLTTPPAAAGPQPSLALSYDSGSIDGRTANTNNQGSQVGEGFDLTSSYIERKYGACEDDGQNDSFDLCWKYDNASLVLNGKASELVKDDKTGVWHLKGDDASKVTRSTGAANGDADGEHWKLVTGDGTTYSFGLNKLPGAGDERTDSVWTVPVYGDDKDEPGYDGGSAFTDRHEKQAWRWNLDLVQDVHGNASTYWYKAETNHYAQNGAKADPKPYTRGGYLEEIRYGQRADTLFTASASNKVTFSYAERCFADNCSGLTADTADDWPDVPFDSICSAGTNDCEATGPSFFTRKRLTGVNTFHWSRTAPESYQPVDSYALGQKFFDGQDIGNTSDQVLTLTSVSRTGRNGGEVTVPPIEFTYQQRPNRVDASGDDILPLTRPRMASLISETGAITSVTFSTPECVRGTAMPAAEDDNNRSCYPVYWPVNGGDPKLDWFHKYRVTSVTTNDPGAGNPGTQVTYEYSGPGWHYDDDPFTKEKHRTWSAWRGYQKVTSYTGDEGATRTKSVKLFMQGMHGDKRKDGTTRSAVVRGIDLDNASGTATDDLDVPDLQDGDQLAGRLRQEIGYDGATATSAVVNEFWSKETASQQRSYANSRAYFVKPSRIHSHTYLTTARTWRTTAISHTYDPAYASTTTTEDHGVWSASGDETCTRNWYARNQEKGLTGLVSRTRTVAKPCATGEGSLNLPANALTRGDVLADIATVYDNPSATGWSPGQVPTLGLSTWSGRPKSYPAASGTADRDPSAATGWQTVGTTVYDTDTAKLGRSLKATDAKGRTTTTAYYPAAAGPLTTKVVTAPRLSSNNQAHQTTTTYDPARGTERTVLDANAKRTEHTYDALGRITATWLPPRSKSAGDNPDARFGYGMERDKAPWSSVATLKADGTSYDTTYSLFDSQLRPIQTQSASPQGGRILTDTRYNSRGLAYETYKDVWDDQKAPEGVYQRVPYGGATQTLTEFDGAARPITSTLLVDGVTKWSTRTTYTGDSTATTAPTGGTASRTITDALGRTTETRTYAGTQPDDTEYGAATGKAYTRVRYTHTRDGQQSSVTGPDGAVWTYEYDLYGRLVKTGDPDKGTGLTTYDELDQVDTTKDAHGRLLLLGYDELGRKTGLWKSTRTDASKLAAWTYDSVSKGLPTASIRYENGLTGKAYTKQVTGYDELGRPTGSSLTLPATDPLVTSGAVAATTAFATTYRQDGTVNTAKEPAAAGLPAETLTHRYTATGLPTELSGTSGYLLGATYTALGQVGQLQLGPSSAAGTKRVFLTQTYEKGTGRLTQAAVDDQTRGPVQDLAYSYDQAGNVTAIADSANTGTGSDNQCFTYDAYRRLSEAWTPKTADCATSGRTAANLGGPAPYWTGYTYTASGQRKTEKQNTGTPVTRTYCYDTARPHALTATTTTGNCTGGAAQYRYDATGNTVKRVKQAGASATQTLDWNEEGGLARLADDAAATATNYLYDADGQLLIRRDNATDGETVLYLGATEVHLKTGKKWANRYYSAAGATIALRSNESGTEKLSFLAADHHATSSVAVSGDATQSLSKRYTTPFGASRGTPSGTWPDDKGFLGKPTDTRTGLTHVEAREYDPSTGQFISVDPVLQLELDQTLNGYSYGMQNPATFADPDGRRLACGQGFDVPCPSNDSNGDGVINHSPTRPAAVFHPRPSKPVTWREEGWAAADIDGDGVIQILPGVHIKPGWHGTSEFIDAFYARIKETVGYGSDELRVEFAANHRDEVSVQIPVNKALVNACQVTGCPSKKRYIYNFFAVAVVGGALQQGVGGRGRVGGRKSTNCGNCFLAGTDVLMGDGTTKDIEDIKVGDKVLATDPETGQVAPRKVTRLIRTEDDKHFNELSIATPDGVEQLTATHEHPFWSPSHRRWIEASDLKPGDTLRTDEDATVIVTGNRPFTKHARTYNFTVNGLHTYYVLAGQTALLVHNSNGWCGPGLRTASEAGFSPTDSKRIQNAADKAGQPIIVVGSRANGTPNPTSDWDYILSGPSRTRHSVKNSLPRGTGDGEGSGRGRDFWQSYNPNRPDYAELDRDKPYVVFEPRSR</sequence>
<keyword evidence="1" id="KW-0677">Repeat</keyword>
<dbReference type="Gene3D" id="2.170.16.10">
    <property type="entry name" value="Hedgehog/Intein (Hint) domain"/>
    <property type="match status" value="1"/>
</dbReference>
<feature type="domain" description="Hint" evidence="4">
    <location>
        <begin position="2066"/>
        <end position="2167"/>
    </location>
</feature>
<feature type="chain" id="PRO_5045798365" evidence="3">
    <location>
        <begin position="32"/>
        <end position="2324"/>
    </location>
</feature>
<protein>
    <submittedName>
        <fullName evidence="5">Polymorphic toxin-type HINT domain-containing protein</fullName>
    </submittedName>
</protein>
<dbReference type="CDD" id="cd00081">
    <property type="entry name" value="Hint"/>
    <property type="match status" value="1"/>
</dbReference>
<feature type="region of interest" description="Disordered" evidence="2">
    <location>
        <begin position="1818"/>
        <end position="1847"/>
    </location>
</feature>
<dbReference type="NCBIfam" id="TIGR01643">
    <property type="entry name" value="YD_repeat_2x"/>
    <property type="match status" value="1"/>
</dbReference>
<gene>
    <name evidence="5" type="ORF">M1O15_21515</name>
</gene>
<dbReference type="Proteomes" id="UP001522868">
    <property type="component" value="Unassembled WGS sequence"/>
</dbReference>
<dbReference type="InterPro" id="IPR006141">
    <property type="entry name" value="Intein_N"/>
</dbReference>